<dbReference type="Proteomes" id="UP001242010">
    <property type="component" value="Chromosome"/>
</dbReference>
<evidence type="ECO:0000313" key="2">
    <source>
        <dbReference type="Proteomes" id="UP001242010"/>
    </source>
</evidence>
<evidence type="ECO:0008006" key="3">
    <source>
        <dbReference type="Google" id="ProtNLM"/>
    </source>
</evidence>
<accession>A0ABN6UTP4</accession>
<dbReference type="EMBL" id="AP027079">
    <property type="protein sequence ID" value="BDU68096.1"/>
    <property type="molecule type" value="Genomic_DNA"/>
</dbReference>
<dbReference type="RefSeq" id="WP_286354722.1">
    <property type="nucleotide sequence ID" value="NZ_AP027079.1"/>
</dbReference>
<evidence type="ECO:0000313" key="1">
    <source>
        <dbReference type="EMBL" id="BDU68096.1"/>
    </source>
</evidence>
<keyword evidence="2" id="KW-1185">Reference proteome</keyword>
<name>A0ABN6UTP4_9BACT</name>
<protein>
    <recommendedName>
        <fullName evidence="3">Carboxypeptidase regulatory-like domain-containing protein</fullName>
    </recommendedName>
</protein>
<proteinExistence type="predicted"/>
<reference evidence="2" key="1">
    <citation type="journal article" date="2023" name="Int. J. Syst. Evol. Microbiol.">
        <title>Mesoterricola silvestris gen. nov., sp. nov., Mesoterricola sediminis sp. nov., Geothrix oryzae sp. nov., Geothrix edaphica sp. nov., Geothrix rubra sp. nov., and Geothrix limicola sp. nov., six novel members of Acidobacteriota isolated from soils.</title>
        <authorList>
            <person name="Itoh H."/>
            <person name="Sugisawa Y."/>
            <person name="Mise K."/>
            <person name="Xu Z."/>
            <person name="Kuniyasu M."/>
            <person name="Ushijima N."/>
            <person name="Kawano K."/>
            <person name="Kobayashi E."/>
            <person name="Shiratori Y."/>
            <person name="Masuda Y."/>
            <person name="Senoo K."/>
        </authorList>
    </citation>
    <scope>NUCLEOTIDE SEQUENCE [LARGE SCALE GENOMIC DNA]</scope>
    <source>
        <strain evidence="2">Red222</strain>
    </source>
</reference>
<organism evidence="1 2">
    <name type="scientific">Geothrix oryzae</name>
    <dbReference type="NCBI Taxonomy" id="2927975"/>
    <lineage>
        <taxon>Bacteria</taxon>
        <taxon>Pseudomonadati</taxon>
        <taxon>Acidobacteriota</taxon>
        <taxon>Holophagae</taxon>
        <taxon>Holophagales</taxon>
        <taxon>Holophagaceae</taxon>
        <taxon>Geothrix</taxon>
    </lineage>
</organism>
<gene>
    <name evidence="1" type="ORF">GETHOR_01970</name>
</gene>
<sequence length="214" mass="23515">MITGYNTDVRHGNRVYHVQTEDKGLSNPRIETLIYVGGEILDSYRSSYEDLLNNPPMAESAIQSRMDEQHRAIIRDIKNGKYDQTPPDLLEQQAFSERPLDQAILEFLQQEGDVDTLELVLDQPLKPAFGELFRVQVAARLCQSQSPVTGAEVTVKLVSSLKKATALISGRTDEAGRFAGQVQLPSSQPGHCAVVVSCASDQGFDEVKATVVAV</sequence>